<comment type="caution">
    <text evidence="13">The sequence shown here is derived from an EMBL/GenBank/DDBJ whole genome shotgun (WGS) entry which is preliminary data.</text>
</comment>
<evidence type="ECO:0000313" key="14">
    <source>
        <dbReference type="Proteomes" id="UP001314681"/>
    </source>
</evidence>
<keyword evidence="6" id="KW-0805">Transcription regulation</keyword>
<keyword evidence="8" id="KW-0804">Transcription</keyword>
<dbReference type="InterPro" id="IPR051552">
    <property type="entry name" value="HptR"/>
</dbReference>
<evidence type="ECO:0000313" key="13">
    <source>
        <dbReference type="EMBL" id="MBU9728316.1"/>
    </source>
</evidence>
<feature type="domain" description="HTH araC/xylS-type" evidence="11">
    <location>
        <begin position="426"/>
        <end position="524"/>
    </location>
</feature>
<dbReference type="Gene3D" id="1.10.10.60">
    <property type="entry name" value="Homeodomain-like"/>
    <property type="match status" value="2"/>
</dbReference>
<name>A0ABS6KCS3_9FIRM</name>
<evidence type="ECO:0000256" key="9">
    <source>
        <dbReference type="ARBA" id="ARBA00024867"/>
    </source>
</evidence>
<comment type="function">
    <text evidence="9">May play the central regulatory role in sporulation. It may be an element of the effector pathway responsible for the activation of sporulation genes in response to nutritional stress. Spo0A may act in concert with spo0H (a sigma factor) to control the expression of some genes that are critical to the sporulation process.</text>
</comment>
<dbReference type="PANTHER" id="PTHR42713">
    <property type="entry name" value="HISTIDINE KINASE-RELATED"/>
    <property type="match status" value="1"/>
</dbReference>
<dbReference type="SMART" id="SM00448">
    <property type="entry name" value="REC"/>
    <property type="match status" value="1"/>
</dbReference>
<dbReference type="InterPro" id="IPR009057">
    <property type="entry name" value="Homeodomain-like_sf"/>
</dbReference>
<dbReference type="Pfam" id="PF12833">
    <property type="entry name" value="HTH_18"/>
    <property type="match status" value="1"/>
</dbReference>
<accession>A0ABS6KCS3</accession>
<dbReference type="PROSITE" id="PS50110">
    <property type="entry name" value="RESPONSE_REGULATORY"/>
    <property type="match status" value="1"/>
</dbReference>
<dbReference type="PRINTS" id="PR00032">
    <property type="entry name" value="HTHARAC"/>
</dbReference>
<proteinExistence type="predicted"/>
<evidence type="ECO:0000256" key="7">
    <source>
        <dbReference type="ARBA" id="ARBA00023125"/>
    </source>
</evidence>
<evidence type="ECO:0000256" key="2">
    <source>
        <dbReference type="ARBA" id="ARBA00018672"/>
    </source>
</evidence>
<evidence type="ECO:0000256" key="1">
    <source>
        <dbReference type="ARBA" id="ARBA00004496"/>
    </source>
</evidence>
<keyword evidence="3" id="KW-0963">Cytoplasm</keyword>
<dbReference type="PANTHER" id="PTHR42713:SF3">
    <property type="entry name" value="TRANSCRIPTIONAL REGULATORY PROTEIN HPTR"/>
    <property type="match status" value="1"/>
</dbReference>
<evidence type="ECO:0000259" key="11">
    <source>
        <dbReference type="PROSITE" id="PS01124"/>
    </source>
</evidence>
<dbReference type="Gene3D" id="3.40.50.2300">
    <property type="match status" value="1"/>
</dbReference>
<evidence type="ECO:0000256" key="8">
    <source>
        <dbReference type="ARBA" id="ARBA00023163"/>
    </source>
</evidence>
<keyword evidence="4 10" id="KW-0597">Phosphoprotein</keyword>
<reference evidence="13 14" key="1">
    <citation type="submission" date="2021-06" db="EMBL/GenBank/DDBJ databases">
        <title>Description of novel taxa of the family Lachnospiraceae.</title>
        <authorList>
            <person name="Chaplin A.V."/>
            <person name="Sokolova S.R."/>
            <person name="Pikina A.P."/>
            <person name="Korzhanova M."/>
            <person name="Belova V."/>
            <person name="Korostin D."/>
            <person name="Efimov B.A."/>
        </authorList>
    </citation>
    <scope>NUCLEOTIDE SEQUENCE [LARGE SCALE GENOMIC DNA]</scope>
    <source>
        <strain evidence="13 14">ASD4241</strain>
    </source>
</reference>
<feature type="domain" description="Response regulatory" evidence="12">
    <location>
        <begin position="3"/>
        <end position="120"/>
    </location>
</feature>
<evidence type="ECO:0000256" key="6">
    <source>
        <dbReference type="ARBA" id="ARBA00023015"/>
    </source>
</evidence>
<dbReference type="SUPFAM" id="SSF52172">
    <property type="entry name" value="CheY-like"/>
    <property type="match status" value="1"/>
</dbReference>
<evidence type="ECO:0000256" key="4">
    <source>
        <dbReference type="ARBA" id="ARBA00022553"/>
    </source>
</evidence>
<keyword evidence="14" id="KW-1185">Reference proteome</keyword>
<protein>
    <recommendedName>
        <fullName evidence="2">Stage 0 sporulation protein A homolog</fullName>
    </recommendedName>
</protein>
<comment type="subcellular location">
    <subcellularLocation>
        <location evidence="1">Cytoplasm</location>
    </subcellularLocation>
</comment>
<organism evidence="13 14">
    <name type="scientific">Diplocloster modestus</name>
    <dbReference type="NCBI Taxonomy" id="2850322"/>
    <lineage>
        <taxon>Bacteria</taxon>
        <taxon>Bacillati</taxon>
        <taxon>Bacillota</taxon>
        <taxon>Clostridia</taxon>
        <taxon>Lachnospirales</taxon>
        <taxon>Lachnospiraceae</taxon>
        <taxon>Diplocloster</taxon>
    </lineage>
</organism>
<keyword evidence="5" id="KW-0902">Two-component regulatory system</keyword>
<dbReference type="PROSITE" id="PS01124">
    <property type="entry name" value="HTH_ARAC_FAMILY_2"/>
    <property type="match status" value="1"/>
</dbReference>
<keyword evidence="7" id="KW-0238">DNA-binding</keyword>
<dbReference type="PROSITE" id="PS00041">
    <property type="entry name" value="HTH_ARAC_FAMILY_1"/>
    <property type="match status" value="1"/>
</dbReference>
<dbReference type="SUPFAM" id="SSF46689">
    <property type="entry name" value="Homeodomain-like"/>
    <property type="match status" value="1"/>
</dbReference>
<dbReference type="InterPro" id="IPR018062">
    <property type="entry name" value="HTH_AraC-typ_CS"/>
</dbReference>
<gene>
    <name evidence="13" type="ORF">KTH90_20135</name>
</gene>
<evidence type="ECO:0000256" key="10">
    <source>
        <dbReference type="PROSITE-ProRule" id="PRU00169"/>
    </source>
</evidence>
<dbReference type="InterPro" id="IPR020449">
    <property type="entry name" value="Tscrpt_reg_AraC-type_HTH"/>
</dbReference>
<feature type="modified residue" description="4-aspartylphosphate" evidence="10">
    <location>
        <position position="55"/>
    </location>
</feature>
<dbReference type="SMART" id="SM00342">
    <property type="entry name" value="HTH_ARAC"/>
    <property type="match status" value="1"/>
</dbReference>
<dbReference type="Proteomes" id="UP001314681">
    <property type="component" value="Unassembled WGS sequence"/>
</dbReference>
<dbReference type="RefSeq" id="WP_238727367.1">
    <property type="nucleotide sequence ID" value="NZ_JAHQCX010000018.1"/>
</dbReference>
<dbReference type="Pfam" id="PF00072">
    <property type="entry name" value="Response_reg"/>
    <property type="match status" value="1"/>
</dbReference>
<dbReference type="InterPro" id="IPR018060">
    <property type="entry name" value="HTH_AraC"/>
</dbReference>
<evidence type="ECO:0000259" key="12">
    <source>
        <dbReference type="PROSITE" id="PS50110"/>
    </source>
</evidence>
<evidence type="ECO:0000256" key="5">
    <source>
        <dbReference type="ARBA" id="ARBA00023012"/>
    </source>
</evidence>
<dbReference type="CDD" id="cd17536">
    <property type="entry name" value="REC_YesN-like"/>
    <property type="match status" value="1"/>
</dbReference>
<dbReference type="InterPro" id="IPR001789">
    <property type="entry name" value="Sig_transdc_resp-reg_receiver"/>
</dbReference>
<sequence length="527" mass="60818">MYKILIADDEFWVTALVRNSIDWTGMNLELAGEAEDGGEAYEKILRLRPDIVITDIRMPGLSGIELMEKVRLTDLKVEFIILSGYDSFAYAQAAMKYNAVSFVLKPLEEEELRQALQSAVERISSQQIIRQTASQAQSRQEEMRMEFLLRTVRSGDEENYALSLEGINQKYDCHFRDGHFFVMITHMERIPKPVLLQQITDASLRLLRDCAYDSYALQDGRRLILMINTAFTPSEDYTRLAKELFRCQGSLCRPAGIQLTAALGPVSNSWPLLHQSYEVAFCLLRNRLNDGWGRLYIWSKPKSGHDNPHNRLSVRRELQLTTLMETFETEELEQNLNDITDQMLQISGKSSDLFSMLEQISKLYCHTAAQMCIGSQIGLLTAREYLERMEECDTIQQMKRSMRELFVLPLRAYYQEHARDETNISAQMKRYVSRHYQENIRLIDVANQLYRTPSYIGYIFKRDTGTSFSEYVAAYRINMAKTYLTDTQQTIAGVAEAVGFGDMRHFSKTFQKLVGMTPSAYRKKSGR</sequence>
<dbReference type="InterPro" id="IPR011006">
    <property type="entry name" value="CheY-like_superfamily"/>
</dbReference>
<evidence type="ECO:0000256" key="3">
    <source>
        <dbReference type="ARBA" id="ARBA00022490"/>
    </source>
</evidence>
<dbReference type="EMBL" id="JAHQCX010000018">
    <property type="protein sequence ID" value="MBU9728316.1"/>
    <property type="molecule type" value="Genomic_DNA"/>
</dbReference>